<dbReference type="Pfam" id="PF14905">
    <property type="entry name" value="OMP_b-brl_3"/>
    <property type="match status" value="1"/>
</dbReference>
<evidence type="ECO:0000259" key="11">
    <source>
        <dbReference type="Pfam" id="PF14905"/>
    </source>
</evidence>
<evidence type="ECO:0000256" key="4">
    <source>
        <dbReference type="ARBA" id="ARBA00022692"/>
    </source>
</evidence>
<dbReference type="SUPFAM" id="SSF56935">
    <property type="entry name" value="Porins"/>
    <property type="match status" value="1"/>
</dbReference>
<keyword evidence="4" id="KW-0812">Transmembrane</keyword>
<dbReference type="PANTHER" id="PTHR30069:SF29">
    <property type="entry name" value="HEMOGLOBIN AND HEMOGLOBIN-HAPTOGLOBIN-BINDING PROTEIN 1-RELATED"/>
    <property type="match status" value="1"/>
</dbReference>
<evidence type="ECO:0000256" key="5">
    <source>
        <dbReference type="ARBA" id="ARBA00022729"/>
    </source>
</evidence>
<keyword evidence="12" id="KW-0675">Receptor</keyword>
<evidence type="ECO:0000256" key="3">
    <source>
        <dbReference type="ARBA" id="ARBA00022452"/>
    </source>
</evidence>
<dbReference type="InterPro" id="IPR041700">
    <property type="entry name" value="OMP_b-brl_3"/>
</dbReference>
<evidence type="ECO:0000256" key="7">
    <source>
        <dbReference type="ARBA" id="ARBA00023237"/>
    </source>
</evidence>
<keyword evidence="5 9" id="KW-0732">Signal</keyword>
<feature type="compositionally biased region" description="Gly residues" evidence="8">
    <location>
        <begin position="842"/>
        <end position="855"/>
    </location>
</feature>
<protein>
    <submittedName>
        <fullName evidence="12">TonB-dependent receptor</fullName>
    </submittedName>
</protein>
<evidence type="ECO:0000313" key="13">
    <source>
        <dbReference type="Proteomes" id="UP000286260"/>
    </source>
</evidence>
<dbReference type="Gene3D" id="2.60.40.1120">
    <property type="entry name" value="Carboxypeptidase-like, regulatory domain"/>
    <property type="match status" value="1"/>
</dbReference>
<feature type="domain" description="Outer membrane protein beta-barrel" evidence="11">
    <location>
        <begin position="402"/>
        <end position="818"/>
    </location>
</feature>
<dbReference type="EMBL" id="QSII01000047">
    <property type="protein sequence ID" value="RHC78440.1"/>
    <property type="molecule type" value="Genomic_DNA"/>
</dbReference>
<reference evidence="12 13" key="1">
    <citation type="submission" date="2018-08" db="EMBL/GenBank/DDBJ databases">
        <title>A genome reference for cultivated species of the human gut microbiota.</title>
        <authorList>
            <person name="Zou Y."/>
            <person name="Xue W."/>
            <person name="Luo G."/>
        </authorList>
    </citation>
    <scope>NUCLEOTIDE SEQUENCE [LARGE SCALE GENOMIC DNA]</scope>
    <source>
        <strain evidence="12 13">AM34-17</strain>
    </source>
</reference>
<keyword evidence="2" id="KW-0813">Transport</keyword>
<dbReference type="InterPro" id="IPR039426">
    <property type="entry name" value="TonB-dep_rcpt-like"/>
</dbReference>
<comment type="subcellular location">
    <subcellularLocation>
        <location evidence="1">Cell outer membrane</location>
        <topology evidence="1">Multi-pass membrane protein</topology>
    </subcellularLocation>
</comment>
<evidence type="ECO:0000256" key="6">
    <source>
        <dbReference type="ARBA" id="ARBA00023136"/>
    </source>
</evidence>
<evidence type="ECO:0000256" key="1">
    <source>
        <dbReference type="ARBA" id="ARBA00004571"/>
    </source>
</evidence>
<feature type="domain" description="TonB-dependent receptor plug" evidence="10">
    <location>
        <begin position="145"/>
        <end position="231"/>
    </location>
</feature>
<evidence type="ECO:0000313" key="12">
    <source>
        <dbReference type="EMBL" id="RHC78440.1"/>
    </source>
</evidence>
<feature type="chain" id="PRO_5044265073" evidence="9">
    <location>
        <begin position="21"/>
        <end position="855"/>
    </location>
</feature>
<gene>
    <name evidence="12" type="ORF">DW828_19615</name>
</gene>
<keyword evidence="3" id="KW-1134">Transmembrane beta strand</keyword>
<dbReference type="InterPro" id="IPR012910">
    <property type="entry name" value="Plug_dom"/>
</dbReference>
<dbReference type="GO" id="GO:0015344">
    <property type="term" value="F:siderophore uptake transmembrane transporter activity"/>
    <property type="evidence" value="ECO:0007669"/>
    <property type="project" value="TreeGrafter"/>
</dbReference>
<evidence type="ECO:0000256" key="9">
    <source>
        <dbReference type="SAM" id="SignalP"/>
    </source>
</evidence>
<organism evidence="12 13">
    <name type="scientific">Parabacteroides merdae</name>
    <dbReference type="NCBI Taxonomy" id="46503"/>
    <lineage>
        <taxon>Bacteria</taxon>
        <taxon>Pseudomonadati</taxon>
        <taxon>Bacteroidota</taxon>
        <taxon>Bacteroidia</taxon>
        <taxon>Bacteroidales</taxon>
        <taxon>Tannerellaceae</taxon>
        <taxon>Parabacteroides</taxon>
    </lineage>
</organism>
<evidence type="ECO:0000259" key="10">
    <source>
        <dbReference type="Pfam" id="PF07715"/>
    </source>
</evidence>
<dbReference type="STRING" id="46503.ERS852463_01599"/>
<dbReference type="AlphaFoldDB" id="A0A3E4ZSB8"/>
<dbReference type="InterPro" id="IPR013784">
    <property type="entry name" value="Carb-bd-like_fold"/>
</dbReference>
<evidence type="ECO:0000256" key="2">
    <source>
        <dbReference type="ARBA" id="ARBA00022448"/>
    </source>
</evidence>
<evidence type="ECO:0000256" key="8">
    <source>
        <dbReference type="SAM" id="MobiDB-lite"/>
    </source>
</evidence>
<dbReference type="Pfam" id="PF07715">
    <property type="entry name" value="Plug"/>
    <property type="match status" value="1"/>
</dbReference>
<dbReference type="InterPro" id="IPR036942">
    <property type="entry name" value="Beta-barrel_TonB_sf"/>
</dbReference>
<dbReference type="SUPFAM" id="SSF49452">
    <property type="entry name" value="Starch-binding domain-like"/>
    <property type="match status" value="1"/>
</dbReference>
<dbReference type="Gene3D" id="2.170.130.10">
    <property type="entry name" value="TonB-dependent receptor, plug domain"/>
    <property type="match status" value="1"/>
</dbReference>
<dbReference type="GO" id="GO:0009279">
    <property type="term" value="C:cell outer membrane"/>
    <property type="evidence" value="ECO:0007669"/>
    <property type="project" value="UniProtKB-SubCell"/>
</dbReference>
<dbReference type="GO" id="GO:0044718">
    <property type="term" value="P:siderophore transmembrane transport"/>
    <property type="evidence" value="ECO:0007669"/>
    <property type="project" value="TreeGrafter"/>
</dbReference>
<dbReference type="InterPro" id="IPR037066">
    <property type="entry name" value="Plug_dom_sf"/>
</dbReference>
<sequence length="855" mass="95315">MKEKLLYLMLILFVSASVFAQTGGGSAAFTIKGQVVDSLSNESVPYATLRIALASAPQNPVKLLACDDDGKFTATMNKPGKYVMTMESLGKVPAKKTFTLSESKKVVNFGKLFMHDDTQQLKEVTVTAQKPLVKVEVDKLTYSLEDDPEAKTSNALEMFRKVPMVTVDGEDKIQLKGSSNYKIYMNGKPSNLLSGDNASDVLKSMPASSIKNIEVITDPGSKYDAEGVGGIINIITTKNALQGYTGTIRANASTLGSFGGGGYVSMKAGKFGITANYGYNYRNSPWNDTYSMRDEEEAKYQQGDETFTRPSSLLNEHGRSKNKGPFQYGYLEGSYEIDTLNLLSVGVNLFRGKSTNLSELIADKVNRTDLTNGEPTTMYSYKRYSDSKGTFGSTDVNVDFQHSTSKKDELLTLSYRFSQSPNDNEGHSRLEDLEGVYSQAYRYPNWNINDASTTEHTAQVDYTTPLFKDQTLEAGVKYINRQSKSNTLEQVKDSLNVWQDISQRNSDFRHTQHIYSAYLGYMVKFNKFGAKAGVRAEGTSLNAEFAKAPEENFKTNYFDVVPNATLTYQLDMSSQLRLGYNMRIQRPGIWYLNPYLNNIDPQRISQGNPNLDSEKSNNVNFNFSKFAQKFSINASLSYTFVNNAIERYTIIANFPESDPLSQYNGASYSTYGNMGKRQQVGLFLYGSWNPVPLFRIYMNGGLDYTNIDSKKSLGLTKDGVAGRIFAGTQFNLPKDFRINLHGGYFSPWIQLQGKQSPFYFAGLNISKDFLKKKLSVSLGAQNPFWKTMKMESTTTGEGFVDRSTTWRHAREFRLSVSYRFGTMKGQIKKVRRGISNDDTKGGGEGNNAGGGEQAM</sequence>
<proteinExistence type="predicted"/>
<dbReference type="Proteomes" id="UP000286260">
    <property type="component" value="Unassembled WGS sequence"/>
</dbReference>
<comment type="caution">
    <text evidence="12">The sequence shown here is derived from an EMBL/GenBank/DDBJ whole genome shotgun (WGS) entry which is preliminary data.</text>
</comment>
<dbReference type="PANTHER" id="PTHR30069">
    <property type="entry name" value="TONB-DEPENDENT OUTER MEMBRANE RECEPTOR"/>
    <property type="match status" value="1"/>
</dbReference>
<accession>A0A3E4ZSB8</accession>
<keyword evidence="6" id="KW-0472">Membrane</keyword>
<dbReference type="Gene3D" id="2.40.170.20">
    <property type="entry name" value="TonB-dependent receptor, beta-barrel domain"/>
    <property type="match status" value="1"/>
</dbReference>
<dbReference type="RefSeq" id="WP_005650511.1">
    <property type="nucleotide sequence ID" value="NZ_CACRUV010000025.1"/>
</dbReference>
<keyword evidence="7" id="KW-0998">Cell outer membrane</keyword>
<feature type="region of interest" description="Disordered" evidence="8">
    <location>
        <begin position="831"/>
        <end position="855"/>
    </location>
</feature>
<feature type="signal peptide" evidence="9">
    <location>
        <begin position="1"/>
        <end position="20"/>
    </location>
</feature>
<dbReference type="GO" id="GO:0030246">
    <property type="term" value="F:carbohydrate binding"/>
    <property type="evidence" value="ECO:0007669"/>
    <property type="project" value="InterPro"/>
</dbReference>
<name>A0A3E4ZSB8_9BACT</name>